<gene>
    <name evidence="13" type="ORF">A3G31_03180</name>
</gene>
<dbReference type="InterPro" id="IPR001478">
    <property type="entry name" value="PDZ"/>
</dbReference>
<dbReference type="PANTHER" id="PTHR22939">
    <property type="entry name" value="SERINE PROTEASE FAMILY S1C HTRA-RELATED"/>
    <property type="match status" value="1"/>
</dbReference>
<dbReference type="CDD" id="cd10839">
    <property type="entry name" value="cpPDZ1_DegP-like"/>
    <property type="match status" value="1"/>
</dbReference>
<comment type="similarity">
    <text evidence="3">Belongs to the peptidase S1C family.</text>
</comment>
<evidence type="ECO:0000313" key="14">
    <source>
        <dbReference type="Proteomes" id="UP000178082"/>
    </source>
</evidence>
<dbReference type="Gene3D" id="2.40.10.120">
    <property type="match status" value="1"/>
</dbReference>
<keyword evidence="6" id="KW-0645">Protease</keyword>
<dbReference type="PANTHER" id="PTHR22939:SF130">
    <property type="entry name" value="PERIPLASMIC SERINE ENDOPROTEASE DEGP-LIKE-RELATED"/>
    <property type="match status" value="1"/>
</dbReference>
<evidence type="ECO:0000256" key="2">
    <source>
        <dbReference type="ARBA" id="ARBA00004418"/>
    </source>
</evidence>
<dbReference type="GO" id="GO:0004252">
    <property type="term" value="F:serine-type endopeptidase activity"/>
    <property type="evidence" value="ECO:0007669"/>
    <property type="project" value="InterPro"/>
</dbReference>
<dbReference type="Pfam" id="PF13365">
    <property type="entry name" value="Trypsin_2"/>
    <property type="match status" value="1"/>
</dbReference>
<keyword evidence="8" id="KW-0378">Hydrolase</keyword>
<dbReference type="Proteomes" id="UP000178082">
    <property type="component" value="Unassembled WGS sequence"/>
</dbReference>
<dbReference type="PROSITE" id="PS50106">
    <property type="entry name" value="PDZ"/>
    <property type="match status" value="1"/>
</dbReference>
<dbReference type="SUPFAM" id="SSF50156">
    <property type="entry name" value="PDZ domain-like"/>
    <property type="match status" value="1"/>
</dbReference>
<evidence type="ECO:0000256" key="10">
    <source>
        <dbReference type="ARBA" id="ARBA00032850"/>
    </source>
</evidence>
<feature type="transmembrane region" description="Helical" evidence="11">
    <location>
        <begin position="21"/>
        <end position="39"/>
    </location>
</feature>
<dbReference type="PRINTS" id="PR00834">
    <property type="entry name" value="PROTEASES2C"/>
</dbReference>
<dbReference type="STRING" id="1817883.A3G31_03180"/>
<evidence type="ECO:0000256" key="11">
    <source>
        <dbReference type="SAM" id="Phobius"/>
    </source>
</evidence>
<keyword evidence="11" id="KW-0472">Membrane</keyword>
<comment type="subcellular location">
    <subcellularLocation>
        <location evidence="2">Periplasm</location>
    </subcellularLocation>
</comment>
<organism evidence="13 14">
    <name type="scientific">Candidatus Schekmanbacteria bacterium RIFCSPLOWO2_12_FULL_38_15</name>
    <dbReference type="NCBI Taxonomy" id="1817883"/>
    <lineage>
        <taxon>Bacteria</taxon>
        <taxon>Candidatus Schekmaniibacteriota</taxon>
    </lineage>
</organism>
<comment type="catalytic activity">
    <reaction evidence="1">
        <text>Acts on substrates that are at least partially unfolded. The cleavage site P1 residue is normally between a pair of hydrophobic residues, such as Val-|-Val.</text>
        <dbReference type="EC" id="3.4.21.107"/>
    </reaction>
</comment>
<reference evidence="13 14" key="1">
    <citation type="journal article" date="2016" name="Nat. Commun.">
        <title>Thousands of microbial genomes shed light on interconnected biogeochemical processes in an aquifer system.</title>
        <authorList>
            <person name="Anantharaman K."/>
            <person name="Brown C.T."/>
            <person name="Hug L.A."/>
            <person name="Sharon I."/>
            <person name="Castelle C.J."/>
            <person name="Probst A.J."/>
            <person name="Thomas B.C."/>
            <person name="Singh A."/>
            <person name="Wilkins M.J."/>
            <person name="Karaoz U."/>
            <person name="Brodie E.L."/>
            <person name="Williams K.H."/>
            <person name="Hubbard S.S."/>
            <person name="Banfield J.F."/>
        </authorList>
    </citation>
    <scope>NUCLEOTIDE SEQUENCE [LARGE SCALE GENOMIC DNA]</scope>
</reference>
<keyword evidence="7" id="KW-0574">Periplasm</keyword>
<evidence type="ECO:0000256" key="4">
    <source>
        <dbReference type="ARBA" id="ARBA00013035"/>
    </source>
</evidence>
<keyword evidence="9" id="KW-0346">Stress response</keyword>
<dbReference type="InterPro" id="IPR001940">
    <property type="entry name" value="Peptidase_S1C"/>
</dbReference>
<feature type="domain" description="PDZ" evidence="12">
    <location>
        <begin position="285"/>
        <end position="364"/>
    </location>
</feature>
<evidence type="ECO:0000256" key="1">
    <source>
        <dbReference type="ARBA" id="ARBA00001772"/>
    </source>
</evidence>
<dbReference type="Pfam" id="PF13180">
    <property type="entry name" value="PDZ_2"/>
    <property type="match status" value="1"/>
</dbReference>
<evidence type="ECO:0000256" key="9">
    <source>
        <dbReference type="ARBA" id="ARBA00023016"/>
    </source>
</evidence>
<accession>A0A1F7SIX6</accession>
<dbReference type="InterPro" id="IPR036034">
    <property type="entry name" value="PDZ_sf"/>
</dbReference>
<dbReference type="EMBL" id="MGDI01000022">
    <property type="protein sequence ID" value="OGL53723.1"/>
    <property type="molecule type" value="Genomic_DNA"/>
</dbReference>
<dbReference type="InterPro" id="IPR009003">
    <property type="entry name" value="Peptidase_S1_PA"/>
</dbReference>
<evidence type="ECO:0000313" key="13">
    <source>
        <dbReference type="EMBL" id="OGL53723.1"/>
    </source>
</evidence>
<keyword evidence="11" id="KW-1133">Transmembrane helix</keyword>
<dbReference type="Gene3D" id="2.30.42.10">
    <property type="match status" value="1"/>
</dbReference>
<dbReference type="AlphaFoldDB" id="A0A1F7SIX6"/>
<evidence type="ECO:0000256" key="8">
    <source>
        <dbReference type="ARBA" id="ARBA00022801"/>
    </source>
</evidence>
<sequence>MNSEFDEKGMILKKNKAGLKINYFFIWLVLLSILPLNTFSQTIEDEKQAVPSFVLIARDIKPSVVNIYTTKPLEKGNLEIRGKKFKNKFWINDLPDKDIDKPFDDSDRRNLGSGIIIDKDGYIVTNNHVIANADDIKVSLEGGKEFDAKIIGKDFITDLALIKIDKAENLTVPRFGDSDKIDVGEWVMAVGSPVGLEQTVTAGIVSAKNRSIGVSPYDDFIQTDASTNPGSSGGPLINTRGEVIGINTLNLNGLQGLGFAIPTNTAKEIIKQLKENGKVTRGWLGVLVPRILQGIKTLSGLQDEKGAYIEKIRENGPAFKAGLKAGDVIVKFNGREIKEKNDLPRMVADTTPGEEVDVEVLRDGEEKILKVKIEESEGRKNKKPGETENVDI</sequence>
<dbReference type="EC" id="3.4.21.107" evidence="4"/>
<evidence type="ECO:0000256" key="7">
    <source>
        <dbReference type="ARBA" id="ARBA00022764"/>
    </source>
</evidence>
<dbReference type="SUPFAM" id="SSF50494">
    <property type="entry name" value="Trypsin-like serine proteases"/>
    <property type="match status" value="1"/>
</dbReference>
<protein>
    <recommendedName>
        <fullName evidence="5">Probable periplasmic serine endoprotease DegP-like</fullName>
        <ecNumber evidence="4">3.4.21.107</ecNumber>
    </recommendedName>
    <alternativeName>
        <fullName evidence="10">Protease Do</fullName>
    </alternativeName>
</protein>
<proteinExistence type="inferred from homology"/>
<evidence type="ECO:0000256" key="5">
    <source>
        <dbReference type="ARBA" id="ARBA00013958"/>
    </source>
</evidence>
<evidence type="ECO:0000256" key="3">
    <source>
        <dbReference type="ARBA" id="ARBA00010541"/>
    </source>
</evidence>
<comment type="caution">
    <text evidence="13">The sequence shown here is derived from an EMBL/GenBank/DDBJ whole genome shotgun (WGS) entry which is preliminary data.</text>
</comment>
<name>A0A1F7SIX6_9BACT</name>
<dbReference type="GO" id="GO:0042597">
    <property type="term" value="C:periplasmic space"/>
    <property type="evidence" value="ECO:0007669"/>
    <property type="project" value="UniProtKB-SubCell"/>
</dbReference>
<dbReference type="SMART" id="SM00228">
    <property type="entry name" value="PDZ"/>
    <property type="match status" value="1"/>
</dbReference>
<evidence type="ECO:0000259" key="12">
    <source>
        <dbReference type="PROSITE" id="PS50106"/>
    </source>
</evidence>
<dbReference type="GO" id="GO:0006508">
    <property type="term" value="P:proteolysis"/>
    <property type="evidence" value="ECO:0007669"/>
    <property type="project" value="UniProtKB-KW"/>
</dbReference>
<evidence type="ECO:0000256" key="6">
    <source>
        <dbReference type="ARBA" id="ARBA00022670"/>
    </source>
</evidence>
<keyword evidence="11" id="KW-0812">Transmembrane</keyword>